<name>A0A7K2ISW1_9ACTN</name>
<evidence type="ECO:0000259" key="1">
    <source>
        <dbReference type="PROSITE" id="PS50943"/>
    </source>
</evidence>
<sequence>MSGSPTVRRRRLSHLLKELREAKGFTAQHVTDTLGWSRGKLTHIEQNQWKRPNRRDIEDLLDIYEVTDTERRDAALSLVRQSRQQGWWVSYSDVWGGGTFVGLEAETRSIRTFEALAIPGLLQTEEYARTVIKSGGFTDEDEIDRRVQARMIRKQVLAGPDAPLYWAVIDEAALRKSPLGQLEHLLDVQSPRLGVQVLPDSAGPHAALTAQFVILDFPEPDPAVVYVDTGSDELYLEKPPHLARYESLWRHIQATALSVEDSRSLIQSLIDLK</sequence>
<dbReference type="Pfam" id="PF13560">
    <property type="entry name" value="HTH_31"/>
    <property type="match status" value="1"/>
</dbReference>
<dbReference type="PROSITE" id="PS50943">
    <property type="entry name" value="HTH_CROC1"/>
    <property type="match status" value="1"/>
</dbReference>
<gene>
    <name evidence="2" type="ORF">GTW20_12525</name>
</gene>
<dbReference type="SMART" id="SM00530">
    <property type="entry name" value="HTH_XRE"/>
    <property type="match status" value="1"/>
</dbReference>
<dbReference type="CDD" id="cd00093">
    <property type="entry name" value="HTH_XRE"/>
    <property type="match status" value="1"/>
</dbReference>
<dbReference type="RefSeq" id="WP_161111020.1">
    <property type="nucleotide sequence ID" value="NZ_WWHY01000001.1"/>
</dbReference>
<organism evidence="2 3">
    <name type="scientific">Nocardiopsis alba</name>
    <dbReference type="NCBI Taxonomy" id="53437"/>
    <lineage>
        <taxon>Bacteria</taxon>
        <taxon>Bacillati</taxon>
        <taxon>Actinomycetota</taxon>
        <taxon>Actinomycetes</taxon>
        <taxon>Streptosporangiales</taxon>
        <taxon>Nocardiopsidaceae</taxon>
        <taxon>Nocardiopsis</taxon>
    </lineage>
</organism>
<proteinExistence type="predicted"/>
<dbReference type="Gene3D" id="1.10.260.40">
    <property type="entry name" value="lambda repressor-like DNA-binding domains"/>
    <property type="match status" value="1"/>
</dbReference>
<evidence type="ECO:0000313" key="3">
    <source>
        <dbReference type="Proteomes" id="UP000467124"/>
    </source>
</evidence>
<dbReference type="SUPFAM" id="SSF47413">
    <property type="entry name" value="lambda repressor-like DNA-binding domains"/>
    <property type="match status" value="1"/>
</dbReference>
<dbReference type="Pfam" id="PF19054">
    <property type="entry name" value="DUF5753"/>
    <property type="match status" value="1"/>
</dbReference>
<dbReference type="Proteomes" id="UP000467124">
    <property type="component" value="Unassembled WGS sequence"/>
</dbReference>
<accession>A0A7K2ISW1</accession>
<protein>
    <submittedName>
        <fullName evidence="2">Helix-turn-helix domain-containing protein</fullName>
    </submittedName>
</protein>
<feature type="domain" description="HTH cro/C1-type" evidence="1">
    <location>
        <begin position="16"/>
        <end position="71"/>
    </location>
</feature>
<dbReference type="InterPro" id="IPR001387">
    <property type="entry name" value="Cro/C1-type_HTH"/>
</dbReference>
<comment type="caution">
    <text evidence="2">The sequence shown here is derived from an EMBL/GenBank/DDBJ whole genome shotgun (WGS) entry which is preliminary data.</text>
</comment>
<dbReference type="InterPro" id="IPR043917">
    <property type="entry name" value="DUF5753"/>
</dbReference>
<reference evidence="2 3" key="1">
    <citation type="journal article" date="2019" name="Nat. Commun.">
        <title>The antimicrobial potential of Streptomyces from insect microbiomes.</title>
        <authorList>
            <person name="Chevrette M.G."/>
            <person name="Carlson C.M."/>
            <person name="Ortega H.E."/>
            <person name="Thomas C."/>
            <person name="Ananiev G.E."/>
            <person name="Barns K.J."/>
            <person name="Book A.J."/>
            <person name="Cagnazzo J."/>
            <person name="Carlos C."/>
            <person name="Flanigan W."/>
            <person name="Grubbs K.J."/>
            <person name="Horn H.A."/>
            <person name="Hoffmann F.M."/>
            <person name="Klassen J.L."/>
            <person name="Knack J.J."/>
            <person name="Lewin G.R."/>
            <person name="McDonald B.R."/>
            <person name="Muller L."/>
            <person name="Melo W.G.P."/>
            <person name="Pinto-Tomas A.A."/>
            <person name="Schmitz A."/>
            <person name="Wendt-Pienkowski E."/>
            <person name="Wildman S."/>
            <person name="Zhao M."/>
            <person name="Zhang F."/>
            <person name="Bugni T.S."/>
            <person name="Andes D.R."/>
            <person name="Pupo M.T."/>
            <person name="Currie C.R."/>
        </authorList>
    </citation>
    <scope>NUCLEOTIDE SEQUENCE [LARGE SCALE GENOMIC DNA]</scope>
    <source>
        <strain evidence="2 3">SID5840</strain>
    </source>
</reference>
<dbReference type="AlphaFoldDB" id="A0A7K2ISW1"/>
<dbReference type="EMBL" id="WWHY01000001">
    <property type="protein sequence ID" value="MYR33062.1"/>
    <property type="molecule type" value="Genomic_DNA"/>
</dbReference>
<evidence type="ECO:0000313" key="2">
    <source>
        <dbReference type="EMBL" id="MYR33062.1"/>
    </source>
</evidence>
<dbReference type="GO" id="GO:0003677">
    <property type="term" value="F:DNA binding"/>
    <property type="evidence" value="ECO:0007669"/>
    <property type="project" value="InterPro"/>
</dbReference>
<dbReference type="InterPro" id="IPR010982">
    <property type="entry name" value="Lambda_DNA-bd_dom_sf"/>
</dbReference>